<sequence>MTMSMIDCVRTFASLADCLSGPCGGFTIAPTTCATITTGYAVSVHPEHEKIITRRVTALDLHHYVSTVRDALALPGRVFGGWRDPDTGSIYLDVSMVTPSLAEALELALRYDQLAVYDFATGESIPVTAPVPAAA</sequence>
<dbReference type="Proteomes" id="UP000256269">
    <property type="component" value="Unassembled WGS sequence"/>
</dbReference>
<evidence type="ECO:0000313" key="1">
    <source>
        <dbReference type="EMBL" id="REH28645.1"/>
    </source>
</evidence>
<accession>A0A3E0GWZ5</accession>
<keyword evidence="2" id="KW-1185">Reference proteome</keyword>
<evidence type="ECO:0000313" key="2">
    <source>
        <dbReference type="Proteomes" id="UP000256269"/>
    </source>
</evidence>
<dbReference type="OrthoDB" id="3635853at2"/>
<dbReference type="AlphaFoldDB" id="A0A3E0GWZ5"/>
<reference evidence="1 2" key="1">
    <citation type="submission" date="2018-08" db="EMBL/GenBank/DDBJ databases">
        <title>Genomic Encyclopedia of Archaeal and Bacterial Type Strains, Phase II (KMG-II): from individual species to whole genera.</title>
        <authorList>
            <person name="Goeker M."/>
        </authorList>
    </citation>
    <scope>NUCLEOTIDE SEQUENCE [LARGE SCALE GENOMIC DNA]</scope>
    <source>
        <strain evidence="1 2">DSM 45791</strain>
    </source>
</reference>
<protein>
    <submittedName>
        <fullName evidence="1">Uncharacterized protein</fullName>
    </submittedName>
</protein>
<dbReference type="EMBL" id="QUNO01000026">
    <property type="protein sequence ID" value="REH28645.1"/>
    <property type="molecule type" value="Genomic_DNA"/>
</dbReference>
<dbReference type="RefSeq" id="WP_116181425.1">
    <property type="nucleotide sequence ID" value="NZ_CP144375.1"/>
</dbReference>
<gene>
    <name evidence="1" type="ORF">BCF44_12687</name>
</gene>
<comment type="caution">
    <text evidence="1">The sequence shown here is derived from an EMBL/GenBank/DDBJ whole genome shotgun (WGS) entry which is preliminary data.</text>
</comment>
<proteinExistence type="predicted"/>
<name>A0A3E0GWZ5_9PSEU</name>
<organism evidence="1 2">
    <name type="scientific">Kutzneria buriramensis</name>
    <dbReference type="NCBI Taxonomy" id="1045776"/>
    <lineage>
        <taxon>Bacteria</taxon>
        <taxon>Bacillati</taxon>
        <taxon>Actinomycetota</taxon>
        <taxon>Actinomycetes</taxon>
        <taxon>Pseudonocardiales</taxon>
        <taxon>Pseudonocardiaceae</taxon>
        <taxon>Kutzneria</taxon>
    </lineage>
</organism>